<dbReference type="GO" id="GO:0030170">
    <property type="term" value="F:pyridoxal phosphate binding"/>
    <property type="evidence" value="ECO:0007669"/>
    <property type="project" value="InterPro"/>
</dbReference>
<dbReference type="InterPro" id="IPR004838">
    <property type="entry name" value="NHTrfase_class1_PyrdxlP-BS"/>
</dbReference>
<organism evidence="8 9">
    <name type="scientific">Hydrogenibacillus schlegelii</name>
    <name type="common">Bacillus schlegelii</name>
    <dbReference type="NCBI Taxonomy" id="1484"/>
    <lineage>
        <taxon>Bacteria</taxon>
        <taxon>Bacillati</taxon>
        <taxon>Bacillota</taxon>
        <taxon>Bacilli</taxon>
        <taxon>Bacillales</taxon>
        <taxon>Bacillales Family X. Incertae Sedis</taxon>
        <taxon>Hydrogenibacillus</taxon>
    </lineage>
</organism>
<evidence type="ECO:0000313" key="8">
    <source>
        <dbReference type="EMBL" id="PTQ54470.1"/>
    </source>
</evidence>
<dbReference type="GO" id="GO:0006520">
    <property type="term" value="P:amino acid metabolic process"/>
    <property type="evidence" value="ECO:0007669"/>
    <property type="project" value="InterPro"/>
</dbReference>
<keyword evidence="3 6" id="KW-0032">Aminotransferase</keyword>
<dbReference type="InterPro" id="IPR015421">
    <property type="entry name" value="PyrdxlP-dep_Trfase_major"/>
</dbReference>
<evidence type="ECO:0000256" key="5">
    <source>
        <dbReference type="ARBA" id="ARBA00022898"/>
    </source>
</evidence>
<evidence type="ECO:0000256" key="4">
    <source>
        <dbReference type="ARBA" id="ARBA00022679"/>
    </source>
</evidence>
<evidence type="ECO:0000256" key="6">
    <source>
        <dbReference type="RuleBase" id="RU000481"/>
    </source>
</evidence>
<comment type="caution">
    <text evidence="8">The sequence shown here is derived from an EMBL/GenBank/DDBJ whole genome shotgun (WGS) entry which is preliminary data.</text>
</comment>
<dbReference type="EC" id="2.6.1.-" evidence="6"/>
<dbReference type="CDD" id="cd00609">
    <property type="entry name" value="AAT_like"/>
    <property type="match status" value="1"/>
</dbReference>
<feature type="domain" description="Aminotransferase class I/classII large" evidence="7">
    <location>
        <begin position="40"/>
        <end position="394"/>
    </location>
</feature>
<dbReference type="SUPFAM" id="SSF53383">
    <property type="entry name" value="PLP-dependent transferases"/>
    <property type="match status" value="1"/>
</dbReference>
<dbReference type="Gene3D" id="3.40.640.10">
    <property type="entry name" value="Type I PLP-dependent aspartate aminotransferase-like (Major domain)"/>
    <property type="match status" value="1"/>
</dbReference>
<dbReference type="PROSITE" id="PS00105">
    <property type="entry name" value="AA_TRANSFER_CLASS_1"/>
    <property type="match status" value="1"/>
</dbReference>
<dbReference type="EMBL" id="PEBV01000004">
    <property type="protein sequence ID" value="PTQ54470.1"/>
    <property type="molecule type" value="Genomic_DNA"/>
</dbReference>
<dbReference type="AlphaFoldDB" id="A0A2T5GE62"/>
<dbReference type="Gene3D" id="3.90.1150.10">
    <property type="entry name" value="Aspartate Aminotransferase, domain 1"/>
    <property type="match status" value="1"/>
</dbReference>
<comment type="cofactor">
    <cofactor evidence="1 6">
        <name>pyridoxal 5'-phosphate</name>
        <dbReference type="ChEBI" id="CHEBI:597326"/>
    </cofactor>
</comment>
<evidence type="ECO:0000256" key="1">
    <source>
        <dbReference type="ARBA" id="ARBA00001933"/>
    </source>
</evidence>
<evidence type="ECO:0000256" key="3">
    <source>
        <dbReference type="ARBA" id="ARBA00022576"/>
    </source>
</evidence>
<dbReference type="PANTHER" id="PTHR46383">
    <property type="entry name" value="ASPARTATE AMINOTRANSFERASE"/>
    <property type="match status" value="1"/>
</dbReference>
<keyword evidence="4 6" id="KW-0808">Transferase</keyword>
<sequence>MSESFAADGLTLSERVKTLQPSPTLALAAKAKALAAEGRDLVAFTAGEPDFDTPAEIVEAAVRALREGKTRYTPSGGIPELRRAVAAMINRDRGLSWSEKNVHIASGAKQALYHLFQALLDPGDEVIVPTPYWVSYPEQIHLAGGVPVFVPTRPEDGYKLTPEALERAIGPRTKAFVLNSPSNPTGAMYTEEELFGLFSVLVHRPVWIIADEIYERLVYDGPHTSIIAVDPQAVERTVIVSGVSKTYAMTGWRIGWAAAADERLIRALDDLASQSTSNPTTFAQYGALAAVTMDPAPVAAMVEAFRRRRDLIVERIAGVPGLRAFRPSGAFYLWVDVREAMERQGFPDADRWAAALLEEAGVVVVPGSGFGDAGHVRLSFALGEAAIEEGVRRLAAFVGRRREV</sequence>
<dbReference type="InterPro" id="IPR004839">
    <property type="entry name" value="Aminotransferase_I/II_large"/>
</dbReference>
<proteinExistence type="inferred from homology"/>
<evidence type="ECO:0000313" key="9">
    <source>
        <dbReference type="Proteomes" id="UP000244180"/>
    </source>
</evidence>
<accession>A0A2T5GE62</accession>
<name>A0A2T5GE62_HYDSH</name>
<reference evidence="8 9" key="1">
    <citation type="submission" date="2017-08" db="EMBL/GenBank/DDBJ databases">
        <title>Burning lignite coal seam in the remote Altai Mountains harbors a hydrogen-driven thermophilic microbial community.</title>
        <authorList>
            <person name="Kadnikov V.V."/>
            <person name="Mardanov A.V."/>
            <person name="Ivasenko D."/>
            <person name="Beletsky A.V."/>
            <person name="Karnachuk O.V."/>
            <person name="Ravin N.V."/>
        </authorList>
    </citation>
    <scope>NUCLEOTIDE SEQUENCE [LARGE SCALE GENOMIC DNA]</scope>
    <source>
        <strain evidence="8">AL33</strain>
    </source>
</reference>
<dbReference type="InterPro" id="IPR015422">
    <property type="entry name" value="PyrdxlP-dep_Trfase_small"/>
</dbReference>
<dbReference type="InterPro" id="IPR050596">
    <property type="entry name" value="AspAT/PAT-like"/>
</dbReference>
<dbReference type="FunFam" id="3.40.640.10:FF:000033">
    <property type="entry name" value="Aspartate aminotransferase"/>
    <property type="match status" value="1"/>
</dbReference>
<protein>
    <recommendedName>
        <fullName evidence="6">Aminotransferase</fullName>
        <ecNumber evidence="6">2.6.1.-</ecNumber>
    </recommendedName>
</protein>
<dbReference type="GO" id="GO:0008483">
    <property type="term" value="F:transaminase activity"/>
    <property type="evidence" value="ECO:0007669"/>
    <property type="project" value="UniProtKB-KW"/>
</dbReference>
<dbReference type="Pfam" id="PF00155">
    <property type="entry name" value="Aminotran_1_2"/>
    <property type="match status" value="1"/>
</dbReference>
<dbReference type="Proteomes" id="UP000244180">
    <property type="component" value="Unassembled WGS sequence"/>
</dbReference>
<dbReference type="PANTHER" id="PTHR46383:SF1">
    <property type="entry name" value="ASPARTATE AMINOTRANSFERASE"/>
    <property type="match status" value="1"/>
</dbReference>
<gene>
    <name evidence="8" type="ORF">HSCHL_0389</name>
</gene>
<evidence type="ECO:0000259" key="7">
    <source>
        <dbReference type="Pfam" id="PF00155"/>
    </source>
</evidence>
<dbReference type="InterPro" id="IPR015424">
    <property type="entry name" value="PyrdxlP-dep_Trfase"/>
</dbReference>
<evidence type="ECO:0000256" key="2">
    <source>
        <dbReference type="ARBA" id="ARBA00007441"/>
    </source>
</evidence>
<keyword evidence="5" id="KW-0663">Pyridoxal phosphate</keyword>
<comment type="similarity">
    <text evidence="2 6">Belongs to the class-I pyridoxal-phosphate-dependent aminotransferase family.</text>
</comment>